<dbReference type="AlphaFoldDB" id="A0A4R8T0A1"/>
<gene>
    <name evidence="2" type="ORF">C8034_v012318</name>
</gene>
<evidence type="ECO:0000256" key="1">
    <source>
        <dbReference type="SAM" id="MobiDB-lite"/>
    </source>
</evidence>
<sequence length="704" mass="77071">MGHPRADLMQSDDGSRGLLGLSRSVASRTTAKGAWCGGRNWSRDPGGVTSKSEDGHDGIESWRDPAGKMKSERKDRLHDGAFLRGILVRSVMLRLASLDSPLVERPWKGIAVKLFRTLLIHFSFGCLVLPITMEKSKGLSIGNLVEHGGLAAWHGGLMTTTLDELSLGRRFDLEVCSPFLANVFWIGIRVVAALGNTSPASHRPAIHVLVRLTATERSLGSPVSCNAMCDSEAELPSTDAIALQNRVWTRLSTRPRRISDALYGQFSFVSPPCDHSIILTPRCHLSIPSRHNDCDIGVLGGWIRVSGRVGEPQEGGISESSCGKTAACHVMLGRIVAHSRKHPFPGPPAGLTWQLSPVACSTCSGVAIIAFYEFTLACQHPATVEVKQGLYASNVSLTPLWSKSSLMCEIEHVRQHRFSGGSSPCGNMSSRRQSGGRFSCLGYYIGRFTDQRSGEMSELKPFTNHDGFVVGAAGPVSVTRGSSNAKRRPETLRRAENYQLVQLELIEPRMGPWRVCTLSIRVSLNDCKIEETNRGFDQGVGRCLTAITSVTEAPPESLKLGMLYRSRSQGRRIDLSCPRQRNLPLFAWANMLDVCWKYAKTNCLGFGASVGTRPAGLGPLKPGLEALMTCSVVARSSSLQLSADFYPNVYATHARPRTTMQKFRHEERNWLLQYDRRPPQLAFAHAPNTASSTRRARVSSHSPS</sequence>
<feature type="compositionally biased region" description="Basic and acidic residues" evidence="1">
    <location>
        <begin position="51"/>
        <end position="73"/>
    </location>
</feature>
<comment type="caution">
    <text evidence="2">The sequence shown here is derived from an EMBL/GenBank/DDBJ whole genome shotgun (WGS) entry which is preliminary data.</text>
</comment>
<reference evidence="2 3" key="1">
    <citation type="submission" date="2018-11" db="EMBL/GenBank/DDBJ databases">
        <title>Genome sequence and assembly of Colletotrichum sidae.</title>
        <authorList>
            <person name="Gan P."/>
            <person name="Shirasu K."/>
        </authorList>
    </citation>
    <scope>NUCLEOTIDE SEQUENCE [LARGE SCALE GENOMIC DNA]</scope>
    <source>
        <strain evidence="2 3">CBS 518.97</strain>
    </source>
</reference>
<dbReference type="EMBL" id="QAPF01000944">
    <property type="protein sequence ID" value="TEA09602.1"/>
    <property type="molecule type" value="Genomic_DNA"/>
</dbReference>
<feature type="region of interest" description="Disordered" evidence="1">
    <location>
        <begin position="685"/>
        <end position="704"/>
    </location>
</feature>
<proteinExistence type="predicted"/>
<dbReference type="Proteomes" id="UP000295604">
    <property type="component" value="Unassembled WGS sequence"/>
</dbReference>
<evidence type="ECO:0000313" key="3">
    <source>
        <dbReference type="Proteomes" id="UP000295604"/>
    </source>
</evidence>
<accession>A0A4R8T0A1</accession>
<organism evidence="2 3">
    <name type="scientific">Colletotrichum sidae</name>
    <dbReference type="NCBI Taxonomy" id="1347389"/>
    <lineage>
        <taxon>Eukaryota</taxon>
        <taxon>Fungi</taxon>
        <taxon>Dikarya</taxon>
        <taxon>Ascomycota</taxon>
        <taxon>Pezizomycotina</taxon>
        <taxon>Sordariomycetes</taxon>
        <taxon>Hypocreomycetidae</taxon>
        <taxon>Glomerellales</taxon>
        <taxon>Glomerellaceae</taxon>
        <taxon>Colletotrichum</taxon>
        <taxon>Colletotrichum orbiculare species complex</taxon>
    </lineage>
</organism>
<keyword evidence="3" id="KW-1185">Reference proteome</keyword>
<evidence type="ECO:0000313" key="2">
    <source>
        <dbReference type="EMBL" id="TEA09602.1"/>
    </source>
</evidence>
<feature type="region of interest" description="Disordered" evidence="1">
    <location>
        <begin position="1"/>
        <end position="20"/>
    </location>
</feature>
<protein>
    <submittedName>
        <fullName evidence="2">Uncharacterized protein</fullName>
    </submittedName>
</protein>
<name>A0A4R8T0A1_9PEZI</name>
<feature type="region of interest" description="Disordered" evidence="1">
    <location>
        <begin position="36"/>
        <end position="73"/>
    </location>
</feature>
<feature type="compositionally biased region" description="Low complexity" evidence="1">
    <location>
        <begin position="689"/>
        <end position="704"/>
    </location>
</feature>